<keyword evidence="1" id="KW-1133">Transmembrane helix</keyword>
<keyword evidence="1" id="KW-0812">Transmembrane</keyword>
<sequence length="78" mass="8198">MRSEGPNRILLLSIALFVIGLVAIVALFVTPLVADGRTAPTLVYVLTMCAPAGFVISVIATVTASRPAKSTDKKRRSA</sequence>
<feature type="transmembrane region" description="Helical" evidence="1">
    <location>
        <begin position="9"/>
        <end position="30"/>
    </location>
</feature>
<dbReference type="Proteomes" id="UP000035034">
    <property type="component" value="Unassembled WGS sequence"/>
</dbReference>
<gene>
    <name evidence="2" type="ORF">GOEFS_037_00070</name>
</gene>
<evidence type="ECO:0000313" key="3">
    <source>
        <dbReference type="Proteomes" id="UP000035034"/>
    </source>
</evidence>
<evidence type="ECO:0000313" key="2">
    <source>
        <dbReference type="EMBL" id="GAB17704.1"/>
    </source>
</evidence>
<feature type="transmembrane region" description="Helical" evidence="1">
    <location>
        <begin position="42"/>
        <end position="65"/>
    </location>
</feature>
<accession>H0QY03</accession>
<reference evidence="2 3" key="1">
    <citation type="submission" date="2011-12" db="EMBL/GenBank/DDBJ databases">
        <title>Whole genome shotgun sequence of Gordonia effusa NBRC 100432.</title>
        <authorList>
            <person name="Yoshida I."/>
            <person name="Takarada H."/>
            <person name="Hosoyama A."/>
            <person name="Tsuchikane K."/>
            <person name="Katsumata H."/>
            <person name="Yamazaki S."/>
            <person name="Fujita N."/>
        </authorList>
    </citation>
    <scope>NUCLEOTIDE SEQUENCE [LARGE SCALE GENOMIC DNA]</scope>
    <source>
        <strain evidence="2 3">NBRC 100432</strain>
    </source>
</reference>
<dbReference type="AlphaFoldDB" id="H0QY03"/>
<proteinExistence type="predicted"/>
<dbReference type="OrthoDB" id="4570424at2"/>
<comment type="caution">
    <text evidence="2">The sequence shown here is derived from an EMBL/GenBank/DDBJ whole genome shotgun (WGS) entry which is preliminary data.</text>
</comment>
<evidence type="ECO:0000256" key="1">
    <source>
        <dbReference type="SAM" id="Phobius"/>
    </source>
</evidence>
<protein>
    <submittedName>
        <fullName evidence="2">Uncharacterized protein</fullName>
    </submittedName>
</protein>
<keyword evidence="3" id="KW-1185">Reference proteome</keyword>
<dbReference type="STRING" id="1077974.GOEFS_037_00070"/>
<dbReference type="RefSeq" id="WP_007317041.1">
    <property type="nucleotide sequence ID" value="NZ_BAEH01000037.1"/>
</dbReference>
<keyword evidence="1" id="KW-0472">Membrane</keyword>
<name>H0QY03_9ACTN</name>
<organism evidence="2 3">
    <name type="scientific">Gordonia effusa NBRC 100432</name>
    <dbReference type="NCBI Taxonomy" id="1077974"/>
    <lineage>
        <taxon>Bacteria</taxon>
        <taxon>Bacillati</taxon>
        <taxon>Actinomycetota</taxon>
        <taxon>Actinomycetes</taxon>
        <taxon>Mycobacteriales</taxon>
        <taxon>Gordoniaceae</taxon>
        <taxon>Gordonia</taxon>
    </lineage>
</organism>
<dbReference type="EMBL" id="BAEH01000037">
    <property type="protein sequence ID" value="GAB17704.1"/>
    <property type="molecule type" value="Genomic_DNA"/>
</dbReference>